<accession>A0A540L9M4</accession>
<protein>
    <submittedName>
        <fullName evidence="1">Uncharacterized protein</fullName>
    </submittedName>
</protein>
<dbReference type="AlphaFoldDB" id="A0A540L9M4"/>
<dbReference type="Proteomes" id="UP000315295">
    <property type="component" value="Unassembled WGS sequence"/>
</dbReference>
<name>A0A540L9M4_MALBA</name>
<dbReference type="EMBL" id="VIEB01000691">
    <property type="protein sequence ID" value="TQD83141.1"/>
    <property type="molecule type" value="Genomic_DNA"/>
</dbReference>
<gene>
    <name evidence="1" type="ORF">C1H46_031303</name>
</gene>
<evidence type="ECO:0000313" key="1">
    <source>
        <dbReference type="EMBL" id="TQD83141.1"/>
    </source>
</evidence>
<keyword evidence="2" id="KW-1185">Reference proteome</keyword>
<reference evidence="1 2" key="1">
    <citation type="journal article" date="2019" name="G3 (Bethesda)">
        <title>Sequencing of a Wild Apple (Malus baccata) Genome Unravels the Differences Between Cultivated and Wild Apple Species Regarding Disease Resistance and Cold Tolerance.</title>
        <authorList>
            <person name="Chen X."/>
        </authorList>
    </citation>
    <scope>NUCLEOTIDE SEQUENCE [LARGE SCALE GENOMIC DNA]</scope>
    <source>
        <strain evidence="2">cv. Shandingzi</strain>
        <tissue evidence="1">Leaves</tissue>
    </source>
</reference>
<comment type="caution">
    <text evidence="1">The sequence shown here is derived from an EMBL/GenBank/DDBJ whole genome shotgun (WGS) entry which is preliminary data.</text>
</comment>
<organism evidence="1 2">
    <name type="scientific">Malus baccata</name>
    <name type="common">Siberian crab apple</name>
    <name type="synonym">Pyrus baccata</name>
    <dbReference type="NCBI Taxonomy" id="106549"/>
    <lineage>
        <taxon>Eukaryota</taxon>
        <taxon>Viridiplantae</taxon>
        <taxon>Streptophyta</taxon>
        <taxon>Embryophyta</taxon>
        <taxon>Tracheophyta</taxon>
        <taxon>Spermatophyta</taxon>
        <taxon>Magnoliopsida</taxon>
        <taxon>eudicotyledons</taxon>
        <taxon>Gunneridae</taxon>
        <taxon>Pentapetalae</taxon>
        <taxon>rosids</taxon>
        <taxon>fabids</taxon>
        <taxon>Rosales</taxon>
        <taxon>Rosaceae</taxon>
        <taxon>Amygdaloideae</taxon>
        <taxon>Maleae</taxon>
        <taxon>Malus</taxon>
    </lineage>
</organism>
<evidence type="ECO:0000313" key="2">
    <source>
        <dbReference type="Proteomes" id="UP000315295"/>
    </source>
</evidence>
<proteinExistence type="predicted"/>
<sequence>MKILRKRKWEELKTLWLLVYLHQGHLRKDDESIRSPEGRVNSPMTVRVSKFVKDVPAAAGRLAVVSRTVNFLCVLI</sequence>